<feature type="domain" description="UDP-N-acetylglucosamine 2-epimerase" evidence="2">
    <location>
        <begin position="27"/>
        <end position="362"/>
    </location>
</feature>
<dbReference type="SUPFAM" id="SSF53756">
    <property type="entry name" value="UDP-Glycosyltransferase/glycogen phosphorylase"/>
    <property type="match status" value="1"/>
</dbReference>
<dbReference type="PANTHER" id="PTHR43174">
    <property type="entry name" value="UDP-N-ACETYLGLUCOSAMINE 2-EPIMERASE"/>
    <property type="match status" value="1"/>
</dbReference>
<protein>
    <submittedName>
        <fullName evidence="3">UDP-N-acetylglucosamine 2-epimerase (Non-hydrolyzing)</fullName>
    </submittedName>
</protein>
<dbReference type="RefSeq" id="WP_338601746.1">
    <property type="nucleotide sequence ID" value="NZ_AP028679.1"/>
</dbReference>
<dbReference type="PANTHER" id="PTHR43174:SF1">
    <property type="entry name" value="UDP-N-ACETYLGLUCOSAMINE 2-EPIMERASE"/>
    <property type="match status" value="1"/>
</dbReference>
<dbReference type="Gene3D" id="3.40.50.2000">
    <property type="entry name" value="Glycogen Phosphorylase B"/>
    <property type="match status" value="2"/>
</dbReference>
<evidence type="ECO:0000259" key="2">
    <source>
        <dbReference type="Pfam" id="PF02350"/>
    </source>
</evidence>
<dbReference type="Pfam" id="PF02350">
    <property type="entry name" value="Epimerase_2"/>
    <property type="match status" value="1"/>
</dbReference>
<dbReference type="AlphaFoldDB" id="A0AAU9ESV4"/>
<dbReference type="EMBL" id="AP028679">
    <property type="protein sequence ID" value="BEQ16224.1"/>
    <property type="molecule type" value="Genomic_DNA"/>
</dbReference>
<proteinExistence type="inferred from homology"/>
<keyword evidence="4" id="KW-1185">Reference proteome</keyword>
<name>A0AAU9ESV4_9BACT</name>
<keyword evidence="1" id="KW-0413">Isomerase</keyword>
<dbReference type="Proteomes" id="UP001366166">
    <property type="component" value="Chromosome"/>
</dbReference>
<organism evidence="3 4">
    <name type="scientific">Desulfoferula mesophila</name>
    <dbReference type="NCBI Taxonomy" id="3058419"/>
    <lineage>
        <taxon>Bacteria</taxon>
        <taxon>Pseudomonadati</taxon>
        <taxon>Thermodesulfobacteriota</taxon>
        <taxon>Desulfarculia</taxon>
        <taxon>Desulfarculales</taxon>
        <taxon>Desulfarculaceae</taxon>
        <taxon>Desulfoferula</taxon>
    </lineage>
</organism>
<evidence type="ECO:0000313" key="4">
    <source>
        <dbReference type="Proteomes" id="UP001366166"/>
    </source>
</evidence>
<accession>A0AAU9ESV4</accession>
<evidence type="ECO:0000256" key="1">
    <source>
        <dbReference type="RuleBase" id="RU003513"/>
    </source>
</evidence>
<dbReference type="CDD" id="cd03786">
    <property type="entry name" value="GTB_UDP-GlcNAc_2-Epimerase"/>
    <property type="match status" value="1"/>
</dbReference>
<dbReference type="NCBIfam" id="TIGR00236">
    <property type="entry name" value="wecB"/>
    <property type="match status" value="1"/>
</dbReference>
<dbReference type="InterPro" id="IPR003331">
    <property type="entry name" value="UDP_GlcNAc_Epimerase_2_dom"/>
</dbReference>
<comment type="similarity">
    <text evidence="1">Belongs to the UDP-N-acetylglucosamine 2-epimerase family.</text>
</comment>
<gene>
    <name evidence="3" type="ORF">FAK_32900</name>
</gene>
<dbReference type="GO" id="GO:0016853">
    <property type="term" value="F:isomerase activity"/>
    <property type="evidence" value="ECO:0007669"/>
    <property type="project" value="UniProtKB-KW"/>
</dbReference>
<dbReference type="InterPro" id="IPR029767">
    <property type="entry name" value="WecB-like"/>
</dbReference>
<sequence>MGKSKKSIHLVAAARPNFMKIAPLYLALKDQDWADPKIVHTGQHYDVNMSEDFFKDLGMPAPQVHLGVGSGSHAEQTGHTLIAYEKVLLEQRPDLVVVVGDVNATVAAALAAAKLGLKVAHLEAGLRSFDRTMPEEINRVVTDALADLLWTPSADGDANLAREGVGGQVRRVGNIMIDSLELMRPQIEKLQPADDLRRIKEPYGVVTLHRPLNVDDPAKLGLICETLASVSQTMPLIFSVHPRTRKRLEDGGLFDSLANRPGLHLSEPLSYLPFMSLLWRSSVVITDSGGLQEETTYLRIPCFTLRPNTERPITIEQGSNRLCTPEELGALVAESLESPRPEKPLPELWDGKTAARVVESIKAFLRQN</sequence>
<evidence type="ECO:0000313" key="3">
    <source>
        <dbReference type="EMBL" id="BEQ16224.1"/>
    </source>
</evidence>
<dbReference type="KEGG" id="dmp:FAK_32900"/>
<reference evidence="4" key="1">
    <citation type="journal article" date="2023" name="Arch. Microbiol.">
        <title>Desulfoferula mesophilus gen. nov. sp. nov., a mesophilic sulfate-reducing bacterium isolated from a brackish lake sediment.</title>
        <authorList>
            <person name="Watanabe T."/>
            <person name="Yabe T."/>
            <person name="Tsuji J.M."/>
            <person name="Fukui M."/>
        </authorList>
    </citation>
    <scope>NUCLEOTIDE SEQUENCE [LARGE SCALE GENOMIC DNA]</scope>
    <source>
        <strain evidence="4">12FAK</strain>
    </source>
</reference>